<protein>
    <recommendedName>
        <fullName evidence="2">F-box domain-containing protein</fullName>
    </recommendedName>
</protein>
<proteinExistence type="predicted"/>
<accession>A0A5J9UST4</accession>
<feature type="non-terminal residue" evidence="3">
    <location>
        <position position="1"/>
    </location>
</feature>
<dbReference type="Gene3D" id="3.80.10.10">
    <property type="entry name" value="Ribonuclease Inhibitor"/>
    <property type="match status" value="1"/>
</dbReference>
<organism evidence="3 4">
    <name type="scientific">Eragrostis curvula</name>
    <name type="common">weeping love grass</name>
    <dbReference type="NCBI Taxonomy" id="38414"/>
    <lineage>
        <taxon>Eukaryota</taxon>
        <taxon>Viridiplantae</taxon>
        <taxon>Streptophyta</taxon>
        <taxon>Embryophyta</taxon>
        <taxon>Tracheophyta</taxon>
        <taxon>Spermatophyta</taxon>
        <taxon>Magnoliopsida</taxon>
        <taxon>Liliopsida</taxon>
        <taxon>Poales</taxon>
        <taxon>Poaceae</taxon>
        <taxon>PACMAD clade</taxon>
        <taxon>Chloridoideae</taxon>
        <taxon>Eragrostideae</taxon>
        <taxon>Eragrostidinae</taxon>
        <taxon>Eragrostis</taxon>
    </lineage>
</organism>
<dbReference type="OrthoDB" id="612216at2759"/>
<sequence length="1471" mass="165398">MGLLSSDGVTTAQERGRPDSGLDSGDRTAASSSLSGRVDARRLFDEMPRGAKQEASGIDELPDGVLEHIVGFLPAEEAVRSCVLARSWRHRWKSAAALRIISTGSEFLAPVDRLREFMDHLLPARDGAPLDLCELRLGDLNTLLTDEAVLSRVDHWFRHAVGCNVQVLKLHMVTNSFHELDDPPLVSLHLTRLELFGVVLQNSFLNFSGCPNLEHLEFENCNLEWGSTSPVLFQSLKHLRITDCGLALGVDLDSRGCISAPNLVSLVLEKFFGDTPLFKSMPSLMEASVTLDNCEDRCELWHANYWDCNSESCDTSAKTPGGNNYSVLLEGLSKAKSLLLISEPTVYIFKRDMRQCPMFSNLRKLWLNDCWCVPDDFKMLACILEHSPILEKLTLQLFSEGPNHKMELEGCISSIGRSPVISEYLKMVEVKCEVVDARILKVLNFLRVFNIFPSDTLIPELALRRCSFRYHIYVPKVVKDIRYQDWKNGEMTHASAFNPRKLKVLLASSNPASGTSCSASTPPVWVCITAGTACAEQRARSLASSAVRVPCRAAAAVVAAGERGKEDAGAPAEDGHGDRISALPNALLHHVLSFLPAEEAVQTCVLARRWRDLWKSASGLRIGCLYDKDDDDPVSVDDIREFVDHLFLLRGSSPLQTCELRIGNFRVHDGERRVNLWFRHALVCKVQFLKLYMYENDYIDPWLLLDDLPLVSKHLKRLELHGVRCHTSFLDFSSCPVLEHLELEYCDLSPAKKISSESLKILRIIYSSFGGDSRTRINVPNLVSLHLDDLWGNTPVLESMPSLADAFIRITEQCDDFCDKVLSLDAYRDCHCECCDNSASTSDGGHNCVLLKGLSEAKNLALMSKDEMFIFKRDLRWCPTFSKLKTLLLNDYWCVPDDLSALSCILEHSPVLEKLTLQLFSEGPKHKLEMKGSFGSTGRSAAFSEHLQIVEVKCEGVDERVLKVLKFLCKINIQLNPLPPARPPLPLPRSAGNLICRSSRWFFSNPYLVPQLHDPGSDSLCLKDCVRGAAVLDGARDGRTPQQQLSAGEGLNAHAWRSRYVRRNKSGEEDEGAPAATGEEDRIGALPDGILHQVLSLVPAEEAVRTCVLAQRWRHLWKSAPGLRIGCLRKCEPMSVAALRRFVDPLFLLRGASPLDTCELRIGDFYGDVDQVNLWFRHAVACKVREFTLHVDLNNNYKDPWLWLDDRPLVSQHLTRLRLHCVQCCNNFLDFTSCSALEHLEFEYCHFPLVTKISSESIKSLSIIDCGVYDDSRLRIYAPNLVSLYLDDFWGMTPILENMPSLVEAFVRVTDECADCCHKYSDYGQDCNCEYCESGNIGNGSFVLLKGLSKARKLVLISDPQMFIFRRDLRWCPTFSMLKTLLLNDYWCVPDDLSALACMLEHSPVLEKLTLQLFSKGPDHKFEMRGTFSSRTWSSAISEHLKIVEIKCKAIDERVFKVLKFLCTFNITFSC</sequence>
<comment type="caution">
    <text evidence="3">The sequence shown here is derived from an EMBL/GenBank/DDBJ whole genome shotgun (WGS) entry which is preliminary data.</text>
</comment>
<dbReference type="Gene3D" id="1.20.1280.50">
    <property type="match status" value="2"/>
</dbReference>
<evidence type="ECO:0000313" key="3">
    <source>
        <dbReference type="EMBL" id="TVU26110.1"/>
    </source>
</evidence>
<feature type="region of interest" description="Disordered" evidence="1">
    <location>
        <begin position="1"/>
        <end position="34"/>
    </location>
</feature>
<dbReference type="InterPro" id="IPR001810">
    <property type="entry name" value="F-box_dom"/>
</dbReference>
<gene>
    <name evidence="3" type="ORF">EJB05_28643</name>
</gene>
<dbReference type="CDD" id="cd22160">
    <property type="entry name" value="F-box_AtFBL13-like"/>
    <property type="match status" value="2"/>
</dbReference>
<dbReference type="PROSITE" id="PS50181">
    <property type="entry name" value="FBOX"/>
    <property type="match status" value="1"/>
</dbReference>
<keyword evidence="4" id="KW-1185">Reference proteome</keyword>
<name>A0A5J9UST4_9POAL</name>
<dbReference type="PANTHER" id="PTHR34223:SF107">
    <property type="entry name" value="F-BOX DOMAIN-CONTAINING PROTEIN"/>
    <property type="match status" value="1"/>
</dbReference>
<feature type="domain" description="F-box" evidence="2">
    <location>
        <begin position="577"/>
        <end position="629"/>
    </location>
</feature>
<dbReference type="Gramene" id="TVU26110">
    <property type="protein sequence ID" value="TVU26110"/>
    <property type="gene ID" value="EJB05_28643"/>
</dbReference>
<dbReference type="EMBL" id="RWGY01000013">
    <property type="protein sequence ID" value="TVU26110.1"/>
    <property type="molecule type" value="Genomic_DNA"/>
</dbReference>
<reference evidence="3 4" key="1">
    <citation type="journal article" date="2019" name="Sci. Rep.">
        <title>A high-quality genome of Eragrostis curvula grass provides insights into Poaceae evolution and supports new strategies to enhance forage quality.</title>
        <authorList>
            <person name="Carballo J."/>
            <person name="Santos B.A.C.M."/>
            <person name="Zappacosta D."/>
            <person name="Garbus I."/>
            <person name="Selva J.P."/>
            <person name="Gallo C.A."/>
            <person name="Diaz A."/>
            <person name="Albertini E."/>
            <person name="Caccamo M."/>
            <person name="Echenique V."/>
        </authorList>
    </citation>
    <scope>NUCLEOTIDE SEQUENCE [LARGE SCALE GENOMIC DNA]</scope>
    <source>
        <strain evidence="4">cv. Victoria</strain>
        <tissue evidence="3">Leaf</tissue>
    </source>
</reference>
<evidence type="ECO:0000313" key="4">
    <source>
        <dbReference type="Proteomes" id="UP000324897"/>
    </source>
</evidence>
<dbReference type="InterPro" id="IPR032675">
    <property type="entry name" value="LRR_dom_sf"/>
</dbReference>
<dbReference type="SUPFAM" id="SSF52047">
    <property type="entry name" value="RNI-like"/>
    <property type="match status" value="3"/>
</dbReference>
<evidence type="ECO:0000256" key="1">
    <source>
        <dbReference type="SAM" id="MobiDB-lite"/>
    </source>
</evidence>
<dbReference type="PANTHER" id="PTHR34223">
    <property type="entry name" value="OS11G0201299 PROTEIN"/>
    <property type="match status" value="1"/>
</dbReference>
<dbReference type="SMART" id="SM00256">
    <property type="entry name" value="FBOX"/>
    <property type="match status" value="3"/>
</dbReference>
<dbReference type="Proteomes" id="UP000324897">
    <property type="component" value="Chromosome 2"/>
</dbReference>
<dbReference type="InterPro" id="IPR053781">
    <property type="entry name" value="F-box_AtFBL13-like"/>
</dbReference>
<dbReference type="SUPFAM" id="SSF81383">
    <property type="entry name" value="F-box domain"/>
    <property type="match status" value="3"/>
</dbReference>
<evidence type="ECO:0000259" key="2">
    <source>
        <dbReference type="PROSITE" id="PS50181"/>
    </source>
</evidence>
<dbReference type="InterPro" id="IPR036047">
    <property type="entry name" value="F-box-like_dom_sf"/>
</dbReference>
<dbReference type="InterPro" id="IPR053197">
    <property type="entry name" value="F-box_SCFL_complex_component"/>
</dbReference>
<feature type="compositionally biased region" description="Basic and acidic residues" evidence="1">
    <location>
        <begin position="14"/>
        <end position="26"/>
    </location>
</feature>
<dbReference type="Pfam" id="PF00646">
    <property type="entry name" value="F-box"/>
    <property type="match status" value="3"/>
</dbReference>